<feature type="transmembrane region" description="Helical" evidence="9">
    <location>
        <begin position="388"/>
        <end position="406"/>
    </location>
</feature>
<reference evidence="10 11" key="1">
    <citation type="submission" date="2024-08" db="EMBL/GenBank/DDBJ databases">
        <authorList>
            <person name="Ishaq N."/>
        </authorList>
    </citation>
    <scope>NUCLEOTIDE SEQUENCE [LARGE SCALE GENOMIC DNA]</scope>
    <source>
        <strain evidence="10 11">DSM 18651</strain>
    </source>
</reference>
<dbReference type="PANTHER" id="PTHR42770">
    <property type="entry name" value="AMINO ACID TRANSPORTER-RELATED"/>
    <property type="match status" value="1"/>
</dbReference>
<comment type="caution">
    <text evidence="10">The sequence shown here is derived from an EMBL/GenBank/DDBJ whole genome shotgun (WGS) entry which is preliminary data.</text>
</comment>
<evidence type="ECO:0000256" key="9">
    <source>
        <dbReference type="SAM" id="Phobius"/>
    </source>
</evidence>
<accession>A0ABV4P792</accession>
<protein>
    <recommendedName>
        <fullName evidence="3">Arginine/agmatine antiporter</fullName>
    </recommendedName>
</protein>
<dbReference type="InterPro" id="IPR002293">
    <property type="entry name" value="AA/rel_permease1"/>
</dbReference>
<dbReference type="NCBIfam" id="NF007929">
    <property type="entry name" value="PRK10644.1"/>
    <property type="match status" value="1"/>
</dbReference>
<feature type="transmembrane region" description="Helical" evidence="9">
    <location>
        <begin position="230"/>
        <end position="251"/>
    </location>
</feature>
<dbReference type="InterPro" id="IPR050367">
    <property type="entry name" value="APC_superfamily"/>
</dbReference>
<organism evidence="10 11">
    <name type="scientific">Microbulbifer epialgicus</name>
    <dbReference type="NCBI Taxonomy" id="393907"/>
    <lineage>
        <taxon>Bacteria</taxon>
        <taxon>Pseudomonadati</taxon>
        <taxon>Pseudomonadota</taxon>
        <taxon>Gammaproteobacteria</taxon>
        <taxon>Cellvibrionales</taxon>
        <taxon>Microbulbiferaceae</taxon>
        <taxon>Microbulbifer</taxon>
    </lineage>
</organism>
<keyword evidence="6 9" id="KW-1133">Transmembrane helix</keyword>
<proteinExistence type="inferred from homology"/>
<evidence type="ECO:0000256" key="7">
    <source>
        <dbReference type="ARBA" id="ARBA00023136"/>
    </source>
</evidence>
<feature type="transmembrane region" description="Helical" evidence="9">
    <location>
        <begin position="154"/>
        <end position="174"/>
    </location>
</feature>
<name>A0ABV4P792_9GAMM</name>
<evidence type="ECO:0000256" key="5">
    <source>
        <dbReference type="ARBA" id="ARBA00022692"/>
    </source>
</evidence>
<evidence type="ECO:0000256" key="1">
    <source>
        <dbReference type="ARBA" id="ARBA00004651"/>
    </source>
</evidence>
<feature type="transmembrane region" description="Helical" evidence="9">
    <location>
        <begin position="44"/>
        <end position="71"/>
    </location>
</feature>
<feature type="transmembrane region" description="Helical" evidence="9">
    <location>
        <begin position="12"/>
        <end position="32"/>
    </location>
</feature>
<dbReference type="EMBL" id="JBGMEK010000108">
    <property type="protein sequence ID" value="MFA0813565.1"/>
    <property type="molecule type" value="Genomic_DNA"/>
</dbReference>
<comment type="subcellular location">
    <subcellularLocation>
        <location evidence="1">Cell membrane</location>
        <topology evidence="1">Multi-pass membrane protein</topology>
    </subcellularLocation>
</comment>
<sequence>MTQPASDQNKISLLPATLMVAGNMMGSGVFMLPANLAVVGSISLIGWLVTVVGAVALALVFARLAALHPAAGGPYAYARKAFGDYIGYQTNLVYWLANVIGNVALITAGLGYITHFFPPLKDPLTFALAQVALIWLLTYANILGPRTVGRIQSLTTSLVLIPILGTAIFGWFWFDSQIFSSSWNVSGKSNVSAVMTTLTFTLWAFIGVETASVSAAVVKNPARNVPIATVGGVLIASVAYVLSSSVIMGMVPNQELLTSSAPFADAARLALGNTAANIVAICAAIGCIGSLGGWILLVGQSAKAASDDGLFASIFAKTNNKGMPSAGLTLVAILMSLLVLITISPSASQQFGKIASVAVIMTLLPYIYSAVALKILAYGKMPQREYSLFTIILLIAAVYCLIALVGSNAQQTRWSLIFVITTVIFYALILNRRRSVEEKHLLPGGPEPTWVHYFTLAITIGVLCIFFWMSVGQHKNLELRLRAPQPIERLIHSEHKMSESSYLREKPAG</sequence>
<dbReference type="PANTHER" id="PTHR42770:SF18">
    <property type="entry name" value="ARGININE_AGMATINE ANTIPORTER"/>
    <property type="match status" value="1"/>
</dbReference>
<dbReference type="Proteomes" id="UP001569428">
    <property type="component" value="Unassembled WGS sequence"/>
</dbReference>
<evidence type="ECO:0000256" key="6">
    <source>
        <dbReference type="ARBA" id="ARBA00022989"/>
    </source>
</evidence>
<dbReference type="Pfam" id="PF13520">
    <property type="entry name" value="AA_permease_2"/>
    <property type="match status" value="1"/>
</dbReference>
<dbReference type="Gene3D" id="1.20.1740.10">
    <property type="entry name" value="Amino acid/polyamine transporter I"/>
    <property type="match status" value="1"/>
</dbReference>
<evidence type="ECO:0000313" key="10">
    <source>
        <dbReference type="EMBL" id="MFA0813565.1"/>
    </source>
</evidence>
<comment type="function">
    <text evidence="8">Major component of the acid-resistance (AR) system allowing enteric pathogens to survive the acidic environment in the stomach. Exchanges extracellular arginine for its intracellular decarboxylation product agmatine (Agm) thereby expelling intracellular protons. Probably undergoes several conformational states in order to translocate the substrate across the membrane; keeps the substrate accessible to only 1 side of the membrane at a time by opening and closing 3 membrane-internal gates.</text>
</comment>
<feature type="transmembrane region" description="Helical" evidence="9">
    <location>
        <begin position="123"/>
        <end position="142"/>
    </location>
</feature>
<feature type="transmembrane region" description="Helical" evidence="9">
    <location>
        <begin position="354"/>
        <end position="376"/>
    </location>
</feature>
<evidence type="ECO:0000313" key="11">
    <source>
        <dbReference type="Proteomes" id="UP001569428"/>
    </source>
</evidence>
<evidence type="ECO:0000256" key="3">
    <source>
        <dbReference type="ARBA" id="ARBA00021069"/>
    </source>
</evidence>
<keyword evidence="11" id="KW-1185">Reference proteome</keyword>
<keyword evidence="5 9" id="KW-0812">Transmembrane</keyword>
<feature type="transmembrane region" description="Helical" evidence="9">
    <location>
        <begin position="92"/>
        <end position="117"/>
    </location>
</feature>
<keyword evidence="7 9" id="KW-0472">Membrane</keyword>
<evidence type="ECO:0000256" key="2">
    <source>
        <dbReference type="ARBA" id="ARBA00008220"/>
    </source>
</evidence>
<keyword evidence="4" id="KW-1003">Cell membrane</keyword>
<feature type="transmembrane region" description="Helical" evidence="9">
    <location>
        <begin position="327"/>
        <end position="348"/>
    </location>
</feature>
<feature type="transmembrane region" description="Helical" evidence="9">
    <location>
        <begin position="194"/>
        <end position="218"/>
    </location>
</feature>
<dbReference type="PIRSF" id="PIRSF006060">
    <property type="entry name" value="AA_transporter"/>
    <property type="match status" value="1"/>
</dbReference>
<feature type="transmembrane region" description="Helical" evidence="9">
    <location>
        <begin position="271"/>
        <end position="297"/>
    </location>
</feature>
<feature type="transmembrane region" description="Helical" evidence="9">
    <location>
        <begin position="450"/>
        <end position="471"/>
    </location>
</feature>
<dbReference type="RefSeq" id="WP_371841385.1">
    <property type="nucleotide sequence ID" value="NZ_JBGMEK010000108.1"/>
</dbReference>
<comment type="similarity">
    <text evidence="2">Belongs to the amino acid-polyamine-organocation (APC) superfamily. Basic amino acid/polyamine antiporter (APA) (TC 2.A.3.2) family.</text>
</comment>
<gene>
    <name evidence="10" type="primary">adiC</name>
    <name evidence="10" type="ORF">ACCI49_21995</name>
</gene>
<evidence type="ECO:0000256" key="4">
    <source>
        <dbReference type="ARBA" id="ARBA00022475"/>
    </source>
</evidence>
<evidence type="ECO:0000256" key="8">
    <source>
        <dbReference type="ARBA" id="ARBA00045636"/>
    </source>
</evidence>
<feature type="transmembrane region" description="Helical" evidence="9">
    <location>
        <begin position="412"/>
        <end position="429"/>
    </location>
</feature>